<proteinExistence type="predicted"/>
<evidence type="ECO:0000313" key="2">
    <source>
        <dbReference type="EMBL" id="KAJ8569638.1"/>
    </source>
</evidence>
<protein>
    <submittedName>
        <fullName evidence="2">Uncharacterized protein</fullName>
    </submittedName>
</protein>
<dbReference type="AlphaFoldDB" id="A0A9Q1RRS3"/>
<dbReference type="Proteomes" id="UP001152561">
    <property type="component" value="Unassembled WGS sequence"/>
</dbReference>
<sequence>MVDFNLVGFWRTMVHLLALVQKSHRRNPTTMLSKAQAFQESIAHLENEIVEQNQGSGDDASDEDYDNYKFIDEDEAHNLSYA</sequence>
<keyword evidence="3" id="KW-1185">Reference proteome</keyword>
<gene>
    <name evidence="2" type="ORF">K7X08_006215</name>
</gene>
<evidence type="ECO:0000256" key="1">
    <source>
        <dbReference type="SAM" id="MobiDB-lite"/>
    </source>
</evidence>
<comment type="caution">
    <text evidence="2">The sequence shown here is derived from an EMBL/GenBank/DDBJ whole genome shotgun (WGS) entry which is preliminary data.</text>
</comment>
<name>A0A9Q1RRS3_9SOLA</name>
<evidence type="ECO:0000313" key="3">
    <source>
        <dbReference type="Proteomes" id="UP001152561"/>
    </source>
</evidence>
<organism evidence="2 3">
    <name type="scientific">Anisodus acutangulus</name>
    <dbReference type="NCBI Taxonomy" id="402998"/>
    <lineage>
        <taxon>Eukaryota</taxon>
        <taxon>Viridiplantae</taxon>
        <taxon>Streptophyta</taxon>
        <taxon>Embryophyta</taxon>
        <taxon>Tracheophyta</taxon>
        <taxon>Spermatophyta</taxon>
        <taxon>Magnoliopsida</taxon>
        <taxon>eudicotyledons</taxon>
        <taxon>Gunneridae</taxon>
        <taxon>Pentapetalae</taxon>
        <taxon>asterids</taxon>
        <taxon>lamiids</taxon>
        <taxon>Solanales</taxon>
        <taxon>Solanaceae</taxon>
        <taxon>Solanoideae</taxon>
        <taxon>Hyoscyameae</taxon>
        <taxon>Anisodus</taxon>
    </lineage>
</organism>
<dbReference type="EMBL" id="JAJAGQ010000002">
    <property type="protein sequence ID" value="KAJ8569638.1"/>
    <property type="molecule type" value="Genomic_DNA"/>
</dbReference>
<accession>A0A9Q1RRS3</accession>
<reference evidence="3" key="1">
    <citation type="journal article" date="2023" name="Proc. Natl. Acad. Sci. U.S.A.">
        <title>Genomic and structural basis for evolution of tropane alkaloid biosynthesis.</title>
        <authorList>
            <person name="Wanga Y.-J."/>
            <person name="Taina T."/>
            <person name="Yua J.-Y."/>
            <person name="Lia J."/>
            <person name="Xua B."/>
            <person name="Chenc J."/>
            <person name="D'Auriad J.C."/>
            <person name="Huanga J.-P."/>
            <person name="Huanga S.-X."/>
        </authorList>
    </citation>
    <scope>NUCLEOTIDE SEQUENCE [LARGE SCALE GENOMIC DNA]</scope>
    <source>
        <strain evidence="3">cv. KIB-2019</strain>
    </source>
</reference>
<feature type="region of interest" description="Disordered" evidence="1">
    <location>
        <begin position="51"/>
        <end position="82"/>
    </location>
</feature>